<reference evidence="2" key="1">
    <citation type="submission" date="2018-06" db="EMBL/GenBank/DDBJ databases">
        <authorList>
            <person name="Zhirakovskaya E."/>
        </authorList>
    </citation>
    <scope>NUCLEOTIDE SEQUENCE</scope>
</reference>
<dbReference type="AlphaFoldDB" id="A0A3B1DM97"/>
<dbReference type="EMBL" id="UOGK01000326">
    <property type="protein sequence ID" value="VAX40051.1"/>
    <property type="molecule type" value="Genomic_DNA"/>
</dbReference>
<feature type="domain" description="HDOD" evidence="1">
    <location>
        <begin position="24"/>
        <end position="239"/>
    </location>
</feature>
<sequence>MANHSLDNNAAHQIEVILQSVDSLPTLTPVATRVLSIGSSEHADFAELARLIEADPALTSKIIGLCRRAALGLGDRITTVKRALVMLGFDAVRAAVLSVSVYELISGEATERDRQLAAEAGEGEPTVGRAFDRVGFWMYSVGVASAAELLAAGNRSLRVKPDEAFVAGLIHGLGKPVLDLLLPRAYGRVVELADRRRSDMSPIEREIFGIDHHAAARRIAERWGLPAALRDVVWLYDHPVASLPEGVASDVVRVVAVARALCRELHLGACGDHGPIDSAASVCAAAGLTRQSLDEATRRLHEAVSERSAVLGLDEQAPPELLLRSITEANRSLARLSSDLAERANEGRRVGEVLAAVAEFWRVGGGSGDLVRTLGAMARSAARVLGEGRWGAVLDLGVGRGWLLCLFDSEGSLARSTNAELPDTLAGLDLAHASSWAERSGVRS</sequence>
<dbReference type="PANTHER" id="PTHR33525">
    <property type="match status" value="1"/>
</dbReference>
<dbReference type="InterPro" id="IPR013976">
    <property type="entry name" value="HDOD"/>
</dbReference>
<dbReference type="PANTHER" id="PTHR33525:SF3">
    <property type="entry name" value="RIBONUCLEASE Y"/>
    <property type="match status" value="1"/>
</dbReference>
<evidence type="ECO:0000259" key="1">
    <source>
        <dbReference type="PROSITE" id="PS51833"/>
    </source>
</evidence>
<dbReference type="InterPro" id="IPR052340">
    <property type="entry name" value="RNase_Y/CdgJ"/>
</dbReference>
<dbReference type="Pfam" id="PF08668">
    <property type="entry name" value="HDOD"/>
    <property type="match status" value="2"/>
</dbReference>
<feature type="non-terminal residue" evidence="2">
    <location>
        <position position="444"/>
    </location>
</feature>
<dbReference type="Gene3D" id="1.10.3210.10">
    <property type="entry name" value="Hypothetical protein af1432"/>
    <property type="match status" value="1"/>
</dbReference>
<gene>
    <name evidence="2" type="ORF">MNBD_PLANCTO03-2206</name>
</gene>
<dbReference type="PROSITE" id="PS51833">
    <property type="entry name" value="HDOD"/>
    <property type="match status" value="1"/>
</dbReference>
<organism evidence="2">
    <name type="scientific">hydrothermal vent metagenome</name>
    <dbReference type="NCBI Taxonomy" id="652676"/>
    <lineage>
        <taxon>unclassified sequences</taxon>
        <taxon>metagenomes</taxon>
        <taxon>ecological metagenomes</taxon>
    </lineage>
</organism>
<accession>A0A3B1DM97</accession>
<dbReference type="SUPFAM" id="SSF109604">
    <property type="entry name" value="HD-domain/PDEase-like"/>
    <property type="match status" value="1"/>
</dbReference>
<evidence type="ECO:0000313" key="2">
    <source>
        <dbReference type="EMBL" id="VAX40051.1"/>
    </source>
</evidence>
<name>A0A3B1DM97_9ZZZZ</name>
<proteinExistence type="predicted"/>
<protein>
    <recommendedName>
        <fullName evidence="1">HDOD domain-containing protein</fullName>
    </recommendedName>
</protein>